<proteinExistence type="predicted"/>
<comment type="caution">
    <text evidence="1">The sequence shown here is derived from an EMBL/GenBank/DDBJ whole genome shotgun (WGS) entry which is preliminary data.</text>
</comment>
<protein>
    <recommendedName>
        <fullName evidence="3">SMI1/KNR4 family protein</fullName>
    </recommendedName>
</protein>
<sequence>MSEFSSIRVQGTPTVTHLDLDLLESYAFPDGSGFPASYRDFVRGLGWGRLFGLWLVYPPVLDGHADGWQARSRILTERLREAYRDGRAEEFDWMIEPDGDWSLIDSLRVFAISENGDVLVWDTAARDEHGEFPVYCSQGMNSLRLLGRSLDAAVTVLRAETAELFGENEFDFEPLGAQRLS</sequence>
<evidence type="ECO:0000313" key="2">
    <source>
        <dbReference type="Proteomes" id="UP001629745"/>
    </source>
</evidence>
<dbReference type="EMBL" id="JBDLNV010000013">
    <property type="protein sequence ID" value="MFM1726555.1"/>
    <property type="molecule type" value="Genomic_DNA"/>
</dbReference>
<organism evidence="1 2">
    <name type="scientific">Rhodococcus parequi</name>
    <dbReference type="NCBI Taxonomy" id="3137122"/>
    <lineage>
        <taxon>Bacteria</taxon>
        <taxon>Bacillati</taxon>
        <taxon>Actinomycetota</taxon>
        <taxon>Actinomycetes</taxon>
        <taxon>Mycobacteriales</taxon>
        <taxon>Nocardiaceae</taxon>
        <taxon>Rhodococcus</taxon>
    </lineage>
</organism>
<reference evidence="1 2" key="1">
    <citation type="submission" date="2023-11" db="EMBL/GenBank/DDBJ databases">
        <authorList>
            <person name="Val-Calvo J."/>
            <person name="Scortti M."/>
            <person name="Vazquez-Boland J."/>
        </authorList>
    </citation>
    <scope>NUCLEOTIDE SEQUENCE [LARGE SCALE GENOMIC DNA]</scope>
    <source>
        <strain evidence="1 2">PAM 2766</strain>
    </source>
</reference>
<dbReference type="SUPFAM" id="SSF160631">
    <property type="entry name" value="SMI1/KNR4-like"/>
    <property type="match status" value="1"/>
</dbReference>
<keyword evidence="2" id="KW-1185">Reference proteome</keyword>
<dbReference type="Proteomes" id="UP001629745">
    <property type="component" value="Unassembled WGS sequence"/>
</dbReference>
<accession>A0ABW9FP66</accession>
<dbReference type="InterPro" id="IPR037883">
    <property type="entry name" value="Knr4/Smi1-like_sf"/>
</dbReference>
<name>A0ABW9FP66_9NOCA</name>
<gene>
    <name evidence="1" type="ORF">ABEU20_000233</name>
</gene>
<evidence type="ECO:0000313" key="1">
    <source>
        <dbReference type="EMBL" id="MFM1726555.1"/>
    </source>
</evidence>
<dbReference type="RefSeq" id="WP_420167010.1">
    <property type="nucleotide sequence ID" value="NZ_JBDLNV010000013.1"/>
</dbReference>
<evidence type="ECO:0008006" key="3">
    <source>
        <dbReference type="Google" id="ProtNLM"/>
    </source>
</evidence>